<evidence type="ECO:0000259" key="12">
    <source>
        <dbReference type="Pfam" id="PF07715"/>
    </source>
</evidence>
<sequence>MKVKMNKLLCTVMFFLCVAFGYAQQVTVKGTVKDGSGHPLMGASVLVKGTSHGTAADFDGNFELKVDKGVTLVVSSVGYKSREVAAKAGTMNIVLQEDTQQLEDVVVIGYGAIKKKDLTGSVNLVTDKDFNKAPSVNADQLIQGKIAGVQMASTGGAPGEGQVIRIRGNGSLSLTSNPLIVIDGVPMNDGGVGGSRSIFNSINPEDIESMTVLKDASSTAIFGSRAANGVIMITTKKGKANQDLKISFNTSIALQDVNKYVDVMNANQFRQTVKGLNNPAAEALLGNADTNWQKEIYQTAPMSNSTLVLSGAYKTLPYRVSVGHSYADGILRTDNFKRTNAKISLNPTFFDKSLKLELNANGTYMQNRFANKDAIGAAVEYDPTQSVFGGLAKYGGYHAWVNPNNGSRYDLAPNNPMAMLKFLDDSSKVYRFIGNAKVDYTLPFFKDITASVNVGIDYSKGEGDKITDRRMPTSTPGFDGAKTTYTNKATNKLFDAYINYMKDIKETHNIGLMVGHSYQSFEFDNNSTDYSYFTNPGDNKIVPNIDKNRNVLMSFFGRANYSYKNRYLFTATLRADASSKLNPDDRWGYFPSVALAWNVSNENFLKDNKTLNELKLRFGYGEVGNVNGLGDYLFLTNYTRSQDGASYQLGDSFYQTYRPGVTNKNLRWEVGNTLNAGIDFGFLDNLITGTLDVYRKQTKDLIAETTIDPFTNFKNRVNANVGDMENKGIELGLTITPIRNIEKNIRWSFNYNISYNENKITKMPDDQPAGGISGGTGNRVQLHREGETPYSFFVYQQVYDAQGNPVENAFVDRNGNGKIDEGDRYLYKSPFAPVTMGFGTDLNYKNWDLNITTRANIGNYVYNNTQSRLDQFGEITANSGFLRNIKANSNFQRHNDQSWLSDYYLENASFFKLDNITLGYTFPHTDKMYIRLYGTVQNVLTITKYSGLDPEALSVDSATNRATFGIDNNLYPRPQTYLLGLNVNF</sequence>
<dbReference type="InterPro" id="IPR023997">
    <property type="entry name" value="TonB-dep_OMP_SusC/RagA_CS"/>
</dbReference>
<feature type="domain" description="TonB-dependent receptor plug" evidence="12">
    <location>
        <begin position="114"/>
        <end position="230"/>
    </location>
</feature>
<evidence type="ECO:0000256" key="4">
    <source>
        <dbReference type="ARBA" id="ARBA00022692"/>
    </source>
</evidence>
<dbReference type="Gene3D" id="2.40.170.20">
    <property type="entry name" value="TonB-dependent receptor, beta-barrel domain"/>
    <property type="match status" value="1"/>
</dbReference>
<keyword evidence="7 8" id="KW-0998">Cell outer membrane</keyword>
<evidence type="ECO:0000256" key="3">
    <source>
        <dbReference type="ARBA" id="ARBA00022452"/>
    </source>
</evidence>
<keyword evidence="13" id="KW-0675">Receptor</keyword>
<evidence type="ECO:0000256" key="7">
    <source>
        <dbReference type="ARBA" id="ARBA00023237"/>
    </source>
</evidence>
<dbReference type="InterPro" id="IPR023996">
    <property type="entry name" value="TonB-dep_OMP_SusC/RagA"/>
</dbReference>
<dbReference type="NCBIfam" id="TIGR04057">
    <property type="entry name" value="SusC_RagA_signa"/>
    <property type="match status" value="1"/>
</dbReference>
<evidence type="ECO:0000256" key="10">
    <source>
        <dbReference type="SAM" id="SignalP"/>
    </source>
</evidence>
<keyword evidence="2 8" id="KW-0813">Transport</keyword>
<evidence type="ECO:0000259" key="11">
    <source>
        <dbReference type="Pfam" id="PF00593"/>
    </source>
</evidence>
<feature type="domain" description="TonB-dependent receptor-like beta-barrel" evidence="11">
    <location>
        <begin position="398"/>
        <end position="939"/>
    </location>
</feature>
<keyword evidence="4 8" id="KW-0812">Transmembrane</keyword>
<dbReference type="Gene3D" id="2.170.130.10">
    <property type="entry name" value="TonB-dependent receptor, plug domain"/>
    <property type="match status" value="1"/>
</dbReference>
<dbReference type="InterPro" id="IPR000531">
    <property type="entry name" value="Beta-barrel_TonB"/>
</dbReference>
<feature type="chain" id="PRO_5016164418" evidence="10">
    <location>
        <begin position="24"/>
        <end position="985"/>
    </location>
</feature>
<dbReference type="InterPro" id="IPR036942">
    <property type="entry name" value="Beta-barrel_TonB_sf"/>
</dbReference>
<dbReference type="SUPFAM" id="SSF49464">
    <property type="entry name" value="Carboxypeptidase regulatory domain-like"/>
    <property type="match status" value="1"/>
</dbReference>
<reference evidence="13 14" key="1">
    <citation type="submission" date="2018-06" db="EMBL/GenBank/DDBJ databases">
        <authorList>
            <consortium name="Pathogen Informatics"/>
            <person name="Doyle S."/>
        </authorList>
    </citation>
    <scope>NUCLEOTIDE SEQUENCE [LARGE SCALE GENOMIC DNA]</scope>
    <source>
        <strain evidence="13 14">NCTC11545</strain>
    </source>
</reference>
<keyword evidence="3 8" id="KW-1134">Transmembrane beta strand</keyword>
<keyword evidence="6 8" id="KW-0472">Membrane</keyword>
<protein>
    <submittedName>
        <fullName evidence="13">Outer membrane receptor for ferrienterochelin and colicins</fullName>
    </submittedName>
</protein>
<dbReference type="Proteomes" id="UP000250169">
    <property type="component" value="Unassembled WGS sequence"/>
</dbReference>
<evidence type="ECO:0000256" key="6">
    <source>
        <dbReference type="ARBA" id="ARBA00023136"/>
    </source>
</evidence>
<dbReference type="GO" id="GO:0009279">
    <property type="term" value="C:cell outer membrane"/>
    <property type="evidence" value="ECO:0007669"/>
    <property type="project" value="UniProtKB-SubCell"/>
</dbReference>
<evidence type="ECO:0000256" key="8">
    <source>
        <dbReference type="PROSITE-ProRule" id="PRU01360"/>
    </source>
</evidence>
<evidence type="ECO:0000313" key="14">
    <source>
        <dbReference type="Proteomes" id="UP000250169"/>
    </source>
</evidence>
<comment type="similarity">
    <text evidence="8 9">Belongs to the TonB-dependent receptor family.</text>
</comment>
<dbReference type="Pfam" id="PF00593">
    <property type="entry name" value="TonB_dep_Rec_b-barrel"/>
    <property type="match status" value="1"/>
</dbReference>
<dbReference type="InterPro" id="IPR037066">
    <property type="entry name" value="Plug_dom_sf"/>
</dbReference>
<evidence type="ECO:0000256" key="9">
    <source>
        <dbReference type="RuleBase" id="RU003357"/>
    </source>
</evidence>
<name>A0A2X2SJQ4_CAPOC</name>
<dbReference type="RefSeq" id="WP_111972230.1">
    <property type="nucleotide sequence ID" value="NZ_UAVS01000001.1"/>
</dbReference>
<dbReference type="PROSITE" id="PS52016">
    <property type="entry name" value="TONB_DEPENDENT_REC_3"/>
    <property type="match status" value="1"/>
</dbReference>
<accession>A0A2X2SJQ4</accession>
<keyword evidence="10" id="KW-0732">Signal</keyword>
<dbReference type="NCBIfam" id="TIGR04056">
    <property type="entry name" value="OMP_RagA_SusC"/>
    <property type="match status" value="1"/>
</dbReference>
<dbReference type="Pfam" id="PF07715">
    <property type="entry name" value="Plug"/>
    <property type="match status" value="1"/>
</dbReference>
<evidence type="ECO:0000256" key="2">
    <source>
        <dbReference type="ARBA" id="ARBA00022448"/>
    </source>
</evidence>
<comment type="subcellular location">
    <subcellularLocation>
        <location evidence="1 8">Cell outer membrane</location>
        <topology evidence="1 8">Multi-pass membrane protein</topology>
    </subcellularLocation>
</comment>
<dbReference type="InterPro" id="IPR039426">
    <property type="entry name" value="TonB-dep_rcpt-like"/>
</dbReference>
<evidence type="ECO:0000256" key="1">
    <source>
        <dbReference type="ARBA" id="ARBA00004571"/>
    </source>
</evidence>
<dbReference type="FunFam" id="2.170.130.10:FF:000008">
    <property type="entry name" value="SusC/RagA family TonB-linked outer membrane protein"/>
    <property type="match status" value="1"/>
</dbReference>
<evidence type="ECO:0000313" key="13">
    <source>
        <dbReference type="EMBL" id="SQA93312.1"/>
    </source>
</evidence>
<dbReference type="SUPFAM" id="SSF56935">
    <property type="entry name" value="Porins"/>
    <property type="match status" value="1"/>
</dbReference>
<evidence type="ECO:0000256" key="5">
    <source>
        <dbReference type="ARBA" id="ARBA00023077"/>
    </source>
</evidence>
<gene>
    <name evidence="13" type="ORF">NCTC11545_00678</name>
</gene>
<feature type="signal peptide" evidence="10">
    <location>
        <begin position="1"/>
        <end position="23"/>
    </location>
</feature>
<dbReference type="AlphaFoldDB" id="A0A2X2SJQ4"/>
<keyword evidence="5 9" id="KW-0798">TonB box</keyword>
<dbReference type="Pfam" id="PF13715">
    <property type="entry name" value="CarbopepD_reg_2"/>
    <property type="match status" value="1"/>
</dbReference>
<organism evidence="13 14">
    <name type="scientific">Capnocytophaga ochracea</name>
    <dbReference type="NCBI Taxonomy" id="1018"/>
    <lineage>
        <taxon>Bacteria</taxon>
        <taxon>Pseudomonadati</taxon>
        <taxon>Bacteroidota</taxon>
        <taxon>Flavobacteriia</taxon>
        <taxon>Flavobacteriales</taxon>
        <taxon>Flavobacteriaceae</taxon>
        <taxon>Capnocytophaga</taxon>
    </lineage>
</organism>
<dbReference type="Gene3D" id="2.60.40.1120">
    <property type="entry name" value="Carboxypeptidase-like, regulatory domain"/>
    <property type="match status" value="1"/>
</dbReference>
<dbReference type="InterPro" id="IPR012910">
    <property type="entry name" value="Plug_dom"/>
</dbReference>
<dbReference type="InterPro" id="IPR008969">
    <property type="entry name" value="CarboxyPept-like_regulatory"/>
</dbReference>
<dbReference type="EMBL" id="UAVS01000001">
    <property type="protein sequence ID" value="SQA93312.1"/>
    <property type="molecule type" value="Genomic_DNA"/>
</dbReference>
<proteinExistence type="inferred from homology"/>